<dbReference type="GO" id="GO:0015937">
    <property type="term" value="P:coenzyme A biosynthetic process"/>
    <property type="evidence" value="ECO:0000318"/>
    <property type="project" value="GO_Central"/>
</dbReference>
<sequence length="453" mass="50658">MTSSSSSPSPSSWEEVDGEIIMKVPNKFMNFPLGFATDAGASITKLAYRSKKDYNKGQLITPSDYGLLRLRIFKMADVCQIVDFLKENCDVMETGNGSGFENVTWYMTGVITQHFKAKLEEEFGIKTKLCSEVLGIQEIVKVSSDIKLGCYELDSKAFNLATARVQMMAKAINKVLVLESNRQEADDFKRKNDCCVCASGEELKESEISQTSSNSNFKGPVMELLSTANYAEWAEKYLKSSSNQFVAQSLFVLFGSATVVLLADEEFNMKGVDFSGAAGKTLSGLVEEMLHLQDFDEFIKMAERGNMNKVNGLMSDLKNCEHREEDWYSFFPDDYPTFELGKLTTANAKGKGIYTKDDLAAGILNFQASSLSKFAFHNCCIHKVDRVYFCGSLMKYDVARSMIATNFLTESFWHSLEGVGLMKPFFVHQPGFLVVLGLWADNVKLTKLMTDNF</sequence>
<dbReference type="Pfam" id="PF03630">
    <property type="entry name" value="Fumble"/>
    <property type="match status" value="1"/>
</dbReference>
<dbReference type="PANTHER" id="PTHR12280:SF20">
    <property type="entry name" value="4'-PHOSPHOPANTETHEINE PHOSPHATASE"/>
    <property type="match status" value="1"/>
</dbReference>
<evidence type="ECO:0000313" key="5">
    <source>
        <dbReference type="EnsemblMetazoa" id="HelroP193941"/>
    </source>
</evidence>
<dbReference type="OrthoDB" id="6287391at2759"/>
<keyword evidence="1" id="KW-0547">Nucleotide-binding</keyword>
<evidence type="ECO:0000256" key="2">
    <source>
        <dbReference type="ARBA" id="ARBA00022840"/>
    </source>
</evidence>
<dbReference type="EMBL" id="AMQM01007283">
    <property type="status" value="NOT_ANNOTATED_CDS"/>
    <property type="molecule type" value="Genomic_DNA"/>
</dbReference>
<protein>
    <submittedName>
        <fullName evidence="4 5">Uncharacterized protein</fullName>
    </submittedName>
</protein>
<dbReference type="KEGG" id="hro:HELRODRAFT_193941"/>
<name>T1FVI1_HELRO</name>
<reference evidence="5" key="3">
    <citation type="submission" date="2015-06" db="UniProtKB">
        <authorList>
            <consortium name="EnsemblMetazoa"/>
        </authorList>
    </citation>
    <scope>IDENTIFICATION</scope>
</reference>
<reference evidence="4 6" key="2">
    <citation type="journal article" date="2013" name="Nature">
        <title>Insights into bilaterian evolution from three spiralian genomes.</title>
        <authorList>
            <person name="Simakov O."/>
            <person name="Marletaz F."/>
            <person name="Cho S.J."/>
            <person name="Edsinger-Gonzales E."/>
            <person name="Havlak P."/>
            <person name="Hellsten U."/>
            <person name="Kuo D.H."/>
            <person name="Larsson T."/>
            <person name="Lv J."/>
            <person name="Arendt D."/>
            <person name="Savage R."/>
            <person name="Osoegawa K."/>
            <person name="de Jong P."/>
            <person name="Grimwood J."/>
            <person name="Chapman J.A."/>
            <person name="Shapiro H."/>
            <person name="Aerts A."/>
            <person name="Otillar R.P."/>
            <person name="Terry A.Y."/>
            <person name="Boore J.L."/>
            <person name="Grigoriev I.V."/>
            <person name="Lindberg D.R."/>
            <person name="Seaver E.C."/>
            <person name="Weisblat D.A."/>
            <person name="Putnam N.H."/>
            <person name="Rokhsar D.S."/>
        </authorList>
    </citation>
    <scope>NUCLEOTIDE SEQUENCE</scope>
</reference>
<dbReference type="Proteomes" id="UP000015101">
    <property type="component" value="Unassembled WGS sequence"/>
</dbReference>
<reference evidence="6" key="1">
    <citation type="submission" date="2012-12" db="EMBL/GenBank/DDBJ databases">
        <authorList>
            <person name="Hellsten U."/>
            <person name="Grimwood J."/>
            <person name="Chapman J.A."/>
            <person name="Shapiro H."/>
            <person name="Aerts A."/>
            <person name="Otillar R.P."/>
            <person name="Terry A.Y."/>
            <person name="Boore J.L."/>
            <person name="Simakov O."/>
            <person name="Marletaz F."/>
            <person name="Cho S.-J."/>
            <person name="Edsinger-Gonzales E."/>
            <person name="Havlak P."/>
            <person name="Kuo D.-H."/>
            <person name="Larsson T."/>
            <person name="Lv J."/>
            <person name="Arendt D."/>
            <person name="Savage R."/>
            <person name="Osoegawa K."/>
            <person name="de Jong P."/>
            <person name="Lindberg D.R."/>
            <person name="Seaver E.C."/>
            <person name="Weisblat D.A."/>
            <person name="Putnam N.H."/>
            <person name="Grigoriev I.V."/>
            <person name="Rokhsar D.S."/>
        </authorList>
    </citation>
    <scope>NUCLEOTIDE SEQUENCE</scope>
</reference>
<dbReference type="HOGENOM" id="CLU_604509_0_0_1"/>
<dbReference type="FunFam" id="3.30.420.40:FF:000428">
    <property type="entry name" value="Uncharacterized protein"/>
    <property type="match status" value="1"/>
</dbReference>
<organism evidence="5 6">
    <name type="scientific">Helobdella robusta</name>
    <name type="common">Californian leech</name>
    <dbReference type="NCBI Taxonomy" id="6412"/>
    <lineage>
        <taxon>Eukaryota</taxon>
        <taxon>Metazoa</taxon>
        <taxon>Spiralia</taxon>
        <taxon>Lophotrochozoa</taxon>
        <taxon>Annelida</taxon>
        <taxon>Clitellata</taxon>
        <taxon>Hirudinea</taxon>
        <taxon>Rhynchobdellida</taxon>
        <taxon>Glossiphoniidae</taxon>
        <taxon>Helobdella</taxon>
    </lineage>
</organism>
<dbReference type="EnsemblMetazoa" id="HelroT193941">
    <property type="protein sequence ID" value="HelroP193941"/>
    <property type="gene ID" value="HelroG193941"/>
</dbReference>
<keyword evidence="3" id="KW-0173">Coenzyme A biosynthesis</keyword>
<dbReference type="STRING" id="6412.T1FVI1"/>
<dbReference type="GO" id="GO:0005634">
    <property type="term" value="C:nucleus"/>
    <property type="evidence" value="ECO:0000318"/>
    <property type="project" value="GO_Central"/>
</dbReference>
<dbReference type="EMBL" id="KB097594">
    <property type="protein sequence ID" value="ESN93736.1"/>
    <property type="molecule type" value="Genomic_DNA"/>
</dbReference>
<evidence type="ECO:0000313" key="6">
    <source>
        <dbReference type="Proteomes" id="UP000015101"/>
    </source>
</evidence>
<keyword evidence="2" id="KW-0067">ATP-binding</keyword>
<keyword evidence="6" id="KW-1185">Reference proteome</keyword>
<dbReference type="GO" id="GO:0005829">
    <property type="term" value="C:cytosol"/>
    <property type="evidence" value="ECO:0000318"/>
    <property type="project" value="GO_Central"/>
</dbReference>
<dbReference type="PANTHER" id="PTHR12280">
    <property type="entry name" value="PANTOTHENATE KINASE"/>
    <property type="match status" value="1"/>
</dbReference>
<gene>
    <name evidence="5" type="primary">20212827</name>
    <name evidence="4" type="ORF">HELRODRAFT_193941</name>
</gene>
<evidence type="ECO:0000256" key="1">
    <source>
        <dbReference type="ARBA" id="ARBA00022741"/>
    </source>
</evidence>
<dbReference type="InParanoid" id="T1FVI1"/>
<evidence type="ECO:0000256" key="3">
    <source>
        <dbReference type="ARBA" id="ARBA00022993"/>
    </source>
</evidence>
<proteinExistence type="predicted"/>
<dbReference type="InterPro" id="IPR043129">
    <property type="entry name" value="ATPase_NBD"/>
</dbReference>
<evidence type="ECO:0000313" key="4">
    <source>
        <dbReference type="EMBL" id="ESN93736.1"/>
    </source>
</evidence>
<dbReference type="GO" id="GO:0016791">
    <property type="term" value="F:phosphatase activity"/>
    <property type="evidence" value="ECO:0000318"/>
    <property type="project" value="GO_Central"/>
</dbReference>
<dbReference type="Gene3D" id="3.30.420.40">
    <property type="match status" value="1"/>
</dbReference>
<accession>T1FVI1</accession>
<dbReference type="GeneID" id="20212827"/>
<dbReference type="CTD" id="20212827"/>
<dbReference type="SUPFAM" id="SSF53067">
    <property type="entry name" value="Actin-like ATPase domain"/>
    <property type="match status" value="1"/>
</dbReference>
<dbReference type="AlphaFoldDB" id="T1FVI1"/>
<dbReference type="GO" id="GO:0005524">
    <property type="term" value="F:ATP binding"/>
    <property type="evidence" value="ECO:0007669"/>
    <property type="project" value="UniProtKB-KW"/>
</dbReference>
<dbReference type="RefSeq" id="XP_009028158.1">
    <property type="nucleotide sequence ID" value="XM_009029910.1"/>
</dbReference>
<dbReference type="InterPro" id="IPR004567">
    <property type="entry name" value="Type_II_PanK"/>
</dbReference>